<proteinExistence type="predicted"/>
<evidence type="ECO:0000313" key="1">
    <source>
        <dbReference type="EMBL" id="TCS43152.1"/>
    </source>
</evidence>
<organism evidence="1 2">
    <name type="scientific">Reinekea marinisedimentorum</name>
    <dbReference type="NCBI Taxonomy" id="230495"/>
    <lineage>
        <taxon>Bacteria</taxon>
        <taxon>Pseudomonadati</taxon>
        <taxon>Pseudomonadota</taxon>
        <taxon>Gammaproteobacteria</taxon>
        <taxon>Oceanospirillales</taxon>
        <taxon>Saccharospirillaceae</taxon>
        <taxon>Reinekea</taxon>
    </lineage>
</organism>
<accession>A0A4V2UK79</accession>
<dbReference type="EMBL" id="SLZR01000002">
    <property type="protein sequence ID" value="TCS43152.1"/>
    <property type="molecule type" value="Genomic_DNA"/>
</dbReference>
<dbReference type="Proteomes" id="UP000295793">
    <property type="component" value="Unassembled WGS sequence"/>
</dbReference>
<keyword evidence="2" id="KW-1185">Reference proteome</keyword>
<protein>
    <submittedName>
        <fullName evidence="1">Uncharacterized protein</fullName>
    </submittedName>
</protein>
<dbReference type="RefSeq" id="WP_132699821.1">
    <property type="nucleotide sequence ID" value="NZ_SLZR01000002.1"/>
</dbReference>
<evidence type="ECO:0000313" key="2">
    <source>
        <dbReference type="Proteomes" id="UP000295793"/>
    </source>
</evidence>
<dbReference type="OrthoDB" id="8903822at2"/>
<dbReference type="AlphaFoldDB" id="A0A4V2UK79"/>
<reference evidence="1 2" key="1">
    <citation type="submission" date="2019-03" db="EMBL/GenBank/DDBJ databases">
        <title>Genomic Encyclopedia of Archaeal and Bacterial Type Strains, Phase II (KMG-II): from individual species to whole genera.</title>
        <authorList>
            <person name="Goeker M."/>
        </authorList>
    </citation>
    <scope>NUCLEOTIDE SEQUENCE [LARGE SCALE GENOMIC DNA]</scope>
    <source>
        <strain evidence="1 2">DSM 15388</strain>
    </source>
</reference>
<comment type="caution">
    <text evidence="1">The sequence shown here is derived from an EMBL/GenBank/DDBJ whole genome shotgun (WGS) entry which is preliminary data.</text>
</comment>
<gene>
    <name evidence="1" type="ORF">BCF53_102178</name>
</gene>
<sequence length="162" mass="18304">MNSIQGNFTLYQDGQLIIYMASGTWNAEGSLACLRGIRQLINRVDQDEFGLLIDTSRGEGFNFECYEIWIDAIDEWYEQGLRAGIRLDNRTDMNYRIFSEPFDNIMIPLIGLGYSKNITSAVKVLNRRGFKGFEAGLANATKISNCPDLGLPSNFMEPSVLR</sequence>
<name>A0A4V2UK79_9GAMM</name>